<dbReference type="RefSeq" id="WP_094334689.1">
    <property type="nucleotide sequence ID" value="NZ_NFIE01000001.1"/>
</dbReference>
<comment type="caution">
    <text evidence="11">The sequence shown here is derived from an EMBL/GenBank/DDBJ whole genome shotgun (WGS) entry which is preliminary data.</text>
</comment>
<keyword evidence="12" id="KW-1185">Reference proteome</keyword>
<keyword evidence="4 9" id="KW-0812">Transmembrane</keyword>
<evidence type="ECO:0000256" key="2">
    <source>
        <dbReference type="ARBA" id="ARBA00022448"/>
    </source>
</evidence>
<proteinExistence type="inferred from homology"/>
<evidence type="ECO:0000256" key="10">
    <source>
        <dbReference type="SAM" id="MobiDB-lite"/>
    </source>
</evidence>
<reference evidence="12" key="1">
    <citation type="submission" date="2017-04" db="EMBL/GenBank/DDBJ databases">
        <title>Function of individual gut microbiota members based on whole genome sequencing of pure cultures obtained from chicken caecum.</title>
        <authorList>
            <person name="Medvecky M."/>
            <person name="Cejkova D."/>
            <person name="Polansky O."/>
            <person name="Karasova D."/>
            <person name="Kubasova T."/>
            <person name="Cizek A."/>
            <person name="Rychlik I."/>
        </authorList>
    </citation>
    <scope>NUCLEOTIDE SEQUENCE [LARGE SCALE GENOMIC DNA]</scope>
    <source>
        <strain evidence="12">An5</strain>
    </source>
</reference>
<dbReference type="GO" id="GO:0043953">
    <property type="term" value="P:protein transport by the Tat complex"/>
    <property type="evidence" value="ECO:0007669"/>
    <property type="project" value="UniProtKB-UniRule"/>
</dbReference>
<name>A0A1Y3XW43_9ACTN</name>
<evidence type="ECO:0000256" key="1">
    <source>
        <dbReference type="ARBA" id="ARBA00004162"/>
    </source>
</evidence>
<evidence type="ECO:0000256" key="7">
    <source>
        <dbReference type="ARBA" id="ARBA00023010"/>
    </source>
</evidence>
<dbReference type="HAMAP" id="MF_00236">
    <property type="entry name" value="TatA_E"/>
    <property type="match status" value="1"/>
</dbReference>
<dbReference type="InterPro" id="IPR003369">
    <property type="entry name" value="TatA/B/E"/>
</dbReference>
<protein>
    <recommendedName>
        <fullName evidence="9">Sec-independent protein translocase protein TatA</fullName>
    </recommendedName>
</protein>
<evidence type="ECO:0000256" key="5">
    <source>
        <dbReference type="ARBA" id="ARBA00022927"/>
    </source>
</evidence>
<dbReference type="Pfam" id="PF02416">
    <property type="entry name" value="TatA_B_E"/>
    <property type="match status" value="1"/>
</dbReference>
<accession>A0A1Y3XW43</accession>
<evidence type="ECO:0000256" key="4">
    <source>
        <dbReference type="ARBA" id="ARBA00022692"/>
    </source>
</evidence>
<comment type="function">
    <text evidence="9">Part of the twin-arginine translocation (Tat) system that transports large folded proteins containing a characteristic twin-arginine motif in their signal peptide across membranes. TatA could form the protein-conducting channel of the Tat system.</text>
</comment>
<feature type="compositionally biased region" description="Basic and acidic residues" evidence="10">
    <location>
        <begin position="59"/>
        <end position="77"/>
    </location>
</feature>
<gene>
    <name evidence="9" type="primary">tatA</name>
    <name evidence="11" type="ORF">B5G02_00105</name>
</gene>
<dbReference type="GO" id="GO:0033281">
    <property type="term" value="C:TAT protein transport complex"/>
    <property type="evidence" value="ECO:0007669"/>
    <property type="project" value="UniProtKB-UniRule"/>
</dbReference>
<dbReference type="GO" id="GO:0008320">
    <property type="term" value="F:protein transmembrane transporter activity"/>
    <property type="evidence" value="ECO:0007669"/>
    <property type="project" value="UniProtKB-UniRule"/>
</dbReference>
<dbReference type="AlphaFoldDB" id="A0A1Y3XW43"/>
<dbReference type="OrthoDB" id="9800908at2"/>
<feature type="region of interest" description="Disordered" evidence="10">
    <location>
        <begin position="37"/>
        <end position="86"/>
    </location>
</feature>
<keyword evidence="8 9" id="KW-0472">Membrane</keyword>
<organism evidence="11 12">
    <name type="scientific">[Collinsella] massiliensis</name>
    <dbReference type="NCBI Taxonomy" id="1232426"/>
    <lineage>
        <taxon>Bacteria</taxon>
        <taxon>Bacillati</taxon>
        <taxon>Actinomycetota</taxon>
        <taxon>Coriobacteriia</taxon>
        <taxon>Coriobacteriales</taxon>
        <taxon>Coriobacteriaceae</taxon>
        <taxon>Enorma</taxon>
    </lineage>
</organism>
<evidence type="ECO:0000256" key="8">
    <source>
        <dbReference type="ARBA" id="ARBA00023136"/>
    </source>
</evidence>
<evidence type="ECO:0000256" key="9">
    <source>
        <dbReference type="HAMAP-Rule" id="MF_00236"/>
    </source>
</evidence>
<dbReference type="Gene3D" id="1.20.5.3310">
    <property type="match status" value="1"/>
</dbReference>
<evidence type="ECO:0000256" key="6">
    <source>
        <dbReference type="ARBA" id="ARBA00022989"/>
    </source>
</evidence>
<keyword evidence="3 9" id="KW-1003">Cell membrane</keyword>
<keyword evidence="2 9" id="KW-0813">Transport</keyword>
<comment type="subunit">
    <text evidence="9">The Tat system comprises two distinct complexes: a TatABC complex, containing multiple copies of TatA, TatB and TatC subunits, and a separate TatA complex, containing only TatA subunits. Substrates initially bind to the TatABC complex, which probably triggers association of the separate TatA complex to form the active translocon.</text>
</comment>
<keyword evidence="5 9" id="KW-0653">Protein transport</keyword>
<evidence type="ECO:0000313" key="11">
    <source>
        <dbReference type="EMBL" id="OUN89796.1"/>
    </source>
</evidence>
<evidence type="ECO:0000313" key="12">
    <source>
        <dbReference type="Proteomes" id="UP000195781"/>
    </source>
</evidence>
<dbReference type="EMBL" id="NFIE01000001">
    <property type="protein sequence ID" value="OUN89796.1"/>
    <property type="molecule type" value="Genomic_DNA"/>
</dbReference>
<keyword evidence="7 9" id="KW-0811">Translocation</keyword>
<sequence>MPKGFEWIVILIIALLIFGPKALPQLGKSLGSTVKNLREGMSGKDEETEAPASESDEDREIRELEEKLAEAKKKKEEGESDSPISE</sequence>
<dbReference type="Proteomes" id="UP000195781">
    <property type="component" value="Unassembled WGS sequence"/>
</dbReference>
<dbReference type="PANTHER" id="PTHR42982:SF1">
    <property type="entry name" value="SEC-INDEPENDENT PROTEIN TRANSLOCASE PROTEIN TATA"/>
    <property type="match status" value="1"/>
</dbReference>
<feature type="compositionally biased region" description="Acidic residues" evidence="10">
    <location>
        <begin position="46"/>
        <end position="58"/>
    </location>
</feature>
<comment type="similarity">
    <text evidence="9">Belongs to the TatA/E family.</text>
</comment>
<dbReference type="InterPro" id="IPR006312">
    <property type="entry name" value="TatA/E"/>
</dbReference>
<evidence type="ECO:0000256" key="3">
    <source>
        <dbReference type="ARBA" id="ARBA00022475"/>
    </source>
</evidence>
<dbReference type="PANTHER" id="PTHR42982">
    <property type="entry name" value="SEC-INDEPENDENT PROTEIN TRANSLOCASE PROTEIN TATA"/>
    <property type="match status" value="1"/>
</dbReference>
<dbReference type="NCBIfam" id="TIGR01411">
    <property type="entry name" value="tatAE"/>
    <property type="match status" value="1"/>
</dbReference>
<keyword evidence="6 9" id="KW-1133">Transmembrane helix</keyword>
<comment type="subcellular location">
    <subcellularLocation>
        <location evidence="1 9">Cell membrane</location>
        <topology evidence="1 9">Single-pass membrane protein</topology>
    </subcellularLocation>
</comment>